<feature type="transmembrane region" description="Helical" evidence="7">
    <location>
        <begin position="21"/>
        <end position="42"/>
    </location>
</feature>
<reference evidence="10 11" key="1">
    <citation type="submission" date="2016-10" db="EMBL/GenBank/DDBJ databases">
        <authorList>
            <person name="de Groot N.N."/>
        </authorList>
    </citation>
    <scope>NUCLEOTIDE SEQUENCE [LARGE SCALE GENOMIC DNA]</scope>
    <source>
        <strain evidence="10 11">DSM 2784</strain>
    </source>
</reference>
<keyword evidence="4 7" id="KW-1133">Transmembrane helix</keyword>
<feature type="domain" description="MacB-like periplasmic core" evidence="9">
    <location>
        <begin position="22"/>
        <end position="238"/>
    </location>
</feature>
<proteinExistence type="inferred from homology"/>
<protein>
    <submittedName>
        <fullName evidence="10">Putative ABC transport system permease protein</fullName>
    </submittedName>
</protein>
<gene>
    <name evidence="10" type="ORF">SAMN03080599_03087</name>
</gene>
<dbReference type="Pfam" id="PF12704">
    <property type="entry name" value="MacB_PCD"/>
    <property type="match status" value="1"/>
</dbReference>
<sequence>MSLYEIFRAVFTNLRANKFRVFLTALGIIVGSLTIILVVGIGRGSQASVEEQFAKLNAGTIYVMPSQGSTSRVALEPEDLLLIKDNAPSVAAATISVNGKASVSFYQSAYDSSVIGVLDDFQPLNNIVMTYGEFIRYGDSESKNRTAVLGSDLAELLFEGDASMAVGSTITIANRRFEVIGVMQRLGDATQGVNIDESVLIPYETAVKYVVGSDVKPRITALASDVDQVQGAINEIRSILYTQYGSDASDFQVRDAGSRLVVAQDSARTMSILLVSIAVIVLVVGGIGIMNVLFVSIKERTKEIGILKALGAKRRDILLQFLIESMLISTAGGLIGIALGFVAMPLMAYIEIRTIPSIYGNVLALFFSIATGTFFGYYPALKAASLRPIEALSYE</sequence>
<evidence type="ECO:0000259" key="8">
    <source>
        <dbReference type="Pfam" id="PF02687"/>
    </source>
</evidence>
<dbReference type="Proteomes" id="UP000199208">
    <property type="component" value="Unassembled WGS sequence"/>
</dbReference>
<keyword evidence="2" id="KW-1003">Cell membrane</keyword>
<evidence type="ECO:0000256" key="4">
    <source>
        <dbReference type="ARBA" id="ARBA00022989"/>
    </source>
</evidence>
<dbReference type="PANTHER" id="PTHR30572">
    <property type="entry name" value="MEMBRANE COMPONENT OF TRANSPORTER-RELATED"/>
    <property type="match status" value="1"/>
</dbReference>
<evidence type="ECO:0000313" key="11">
    <source>
        <dbReference type="Proteomes" id="UP000199208"/>
    </source>
</evidence>
<comment type="similarity">
    <text evidence="6">Belongs to the ABC-4 integral membrane protein family.</text>
</comment>
<evidence type="ECO:0000256" key="6">
    <source>
        <dbReference type="ARBA" id="ARBA00038076"/>
    </source>
</evidence>
<dbReference type="InterPro" id="IPR025857">
    <property type="entry name" value="MacB_PCD"/>
</dbReference>
<evidence type="ECO:0000256" key="5">
    <source>
        <dbReference type="ARBA" id="ARBA00023136"/>
    </source>
</evidence>
<feature type="domain" description="ABC3 transporter permease C-terminal" evidence="8">
    <location>
        <begin position="276"/>
        <end position="386"/>
    </location>
</feature>
<evidence type="ECO:0000256" key="1">
    <source>
        <dbReference type="ARBA" id="ARBA00004651"/>
    </source>
</evidence>
<dbReference type="PANTHER" id="PTHR30572:SF4">
    <property type="entry name" value="ABC TRANSPORTER PERMEASE YTRF"/>
    <property type="match status" value="1"/>
</dbReference>
<evidence type="ECO:0000256" key="7">
    <source>
        <dbReference type="SAM" id="Phobius"/>
    </source>
</evidence>
<evidence type="ECO:0000313" key="10">
    <source>
        <dbReference type="EMBL" id="SCZ81842.1"/>
    </source>
</evidence>
<dbReference type="InterPro" id="IPR003838">
    <property type="entry name" value="ABC3_permease_C"/>
</dbReference>
<accession>A0A1G5S607</accession>
<dbReference type="OrthoDB" id="9770036at2"/>
<feature type="transmembrane region" description="Helical" evidence="7">
    <location>
        <begin position="318"/>
        <end position="346"/>
    </location>
</feature>
<dbReference type="STRING" id="1120920.SAMN03080599_03087"/>
<organism evidence="10 11">
    <name type="scientific">Acidaminobacter hydrogenoformans DSM 2784</name>
    <dbReference type="NCBI Taxonomy" id="1120920"/>
    <lineage>
        <taxon>Bacteria</taxon>
        <taxon>Bacillati</taxon>
        <taxon>Bacillota</taxon>
        <taxon>Clostridia</taxon>
        <taxon>Peptostreptococcales</taxon>
        <taxon>Acidaminobacteraceae</taxon>
        <taxon>Acidaminobacter</taxon>
    </lineage>
</organism>
<keyword evidence="3 7" id="KW-0812">Transmembrane</keyword>
<comment type="subcellular location">
    <subcellularLocation>
        <location evidence="1">Cell membrane</location>
        <topology evidence="1">Multi-pass membrane protein</topology>
    </subcellularLocation>
</comment>
<evidence type="ECO:0000259" key="9">
    <source>
        <dbReference type="Pfam" id="PF12704"/>
    </source>
</evidence>
<dbReference type="RefSeq" id="WP_092593053.1">
    <property type="nucleotide sequence ID" value="NZ_FMWL01000024.1"/>
</dbReference>
<dbReference type="GO" id="GO:0022857">
    <property type="term" value="F:transmembrane transporter activity"/>
    <property type="evidence" value="ECO:0007669"/>
    <property type="project" value="TreeGrafter"/>
</dbReference>
<keyword evidence="5 7" id="KW-0472">Membrane</keyword>
<evidence type="ECO:0000256" key="2">
    <source>
        <dbReference type="ARBA" id="ARBA00022475"/>
    </source>
</evidence>
<dbReference type="InterPro" id="IPR050250">
    <property type="entry name" value="Macrolide_Exporter_MacB"/>
</dbReference>
<dbReference type="EMBL" id="FMWL01000024">
    <property type="protein sequence ID" value="SCZ81842.1"/>
    <property type="molecule type" value="Genomic_DNA"/>
</dbReference>
<dbReference type="Pfam" id="PF02687">
    <property type="entry name" value="FtsX"/>
    <property type="match status" value="1"/>
</dbReference>
<feature type="transmembrane region" description="Helical" evidence="7">
    <location>
        <begin position="358"/>
        <end position="378"/>
    </location>
</feature>
<name>A0A1G5S607_9FIRM</name>
<feature type="transmembrane region" description="Helical" evidence="7">
    <location>
        <begin position="272"/>
        <end position="297"/>
    </location>
</feature>
<dbReference type="GO" id="GO:0005886">
    <property type="term" value="C:plasma membrane"/>
    <property type="evidence" value="ECO:0007669"/>
    <property type="project" value="UniProtKB-SubCell"/>
</dbReference>
<evidence type="ECO:0000256" key="3">
    <source>
        <dbReference type="ARBA" id="ARBA00022692"/>
    </source>
</evidence>
<dbReference type="AlphaFoldDB" id="A0A1G5S607"/>
<keyword evidence="11" id="KW-1185">Reference proteome</keyword>